<gene>
    <name evidence="5" type="primary">hsdS</name>
    <name evidence="5" type="ORF">MCAN360_0024</name>
</gene>
<dbReference type="HOGENOM" id="CLU_104152_0_1_14"/>
<evidence type="ECO:0000256" key="3">
    <source>
        <dbReference type="ARBA" id="ARBA00023125"/>
    </source>
</evidence>
<dbReference type="SUPFAM" id="SSF116734">
    <property type="entry name" value="DNA methylase specificity domain"/>
    <property type="match status" value="1"/>
</dbReference>
<name>A0A077LAU9_9BACT</name>
<dbReference type="Gene3D" id="3.90.220.20">
    <property type="entry name" value="DNA methylase specificity domains"/>
    <property type="match status" value="1"/>
</dbReference>
<reference evidence="6" key="1">
    <citation type="journal article" date="2014" name="Genome Announc.">
        <title>Complete Genome Sequence of Mycoplasma canadense Strain HAZ 360_1 from Bovine Mastitic Milk in Japan.</title>
        <authorList>
            <person name="Hata E."/>
        </authorList>
    </citation>
    <scope>NUCLEOTIDE SEQUENCE [LARGE SCALE GENOMIC DNA]</scope>
    <source>
        <strain evidence="6">HAZ360_1</strain>
    </source>
</reference>
<dbReference type="STRING" id="29554.MCAN360_0024"/>
<feature type="domain" description="Type I restriction modification DNA specificity" evidence="4">
    <location>
        <begin position="30"/>
        <end position="178"/>
    </location>
</feature>
<organism evidence="5 6">
    <name type="scientific">Metamycoplasma canadense</name>
    <dbReference type="NCBI Taxonomy" id="29554"/>
    <lineage>
        <taxon>Bacteria</taxon>
        <taxon>Bacillati</taxon>
        <taxon>Mycoplasmatota</taxon>
        <taxon>Mycoplasmoidales</taxon>
        <taxon>Metamycoplasmataceae</taxon>
        <taxon>Metamycoplasma</taxon>
    </lineage>
</organism>
<evidence type="ECO:0000313" key="5">
    <source>
        <dbReference type="EMBL" id="BAP39329.1"/>
    </source>
</evidence>
<dbReference type="OrthoDB" id="401454at2"/>
<proteinExistence type="inferred from homology"/>
<keyword evidence="2" id="KW-0680">Restriction system</keyword>
<sequence length="204" mass="23785">MGDIGFASASGVDKKYKTNENEVYLLNYMDVYKKQKITEKNYKKLMVTTASNEQIKTKNIIKGDIFFTPSSETKEDIGHSLCIAETLVNAVYSYHLYRFRPSAEKIDISFSNYFTNTPAVRNQLIFRCQGNQRFVFSINDLINTNVRIPSLKEQSLVGYIFNYFDSLITLHQRKLDKLNINYFDNNIYLIGFKIFKIKMEVKLV</sequence>
<protein>
    <submittedName>
        <fullName evidence="5">Type I restriction modification system specificity (S) subunit, HsdS</fullName>
    </submittedName>
</protein>
<dbReference type="Proteomes" id="UP000031641">
    <property type="component" value="Chromosome"/>
</dbReference>
<dbReference type="KEGG" id="mcan:MCAN360_0024"/>
<dbReference type="InterPro" id="IPR000055">
    <property type="entry name" value="Restrct_endonuc_typeI_TRD"/>
</dbReference>
<dbReference type="RefSeq" id="WP_052461455.1">
    <property type="nucleotide sequence ID" value="NZ_AP014631.1"/>
</dbReference>
<evidence type="ECO:0000313" key="6">
    <source>
        <dbReference type="Proteomes" id="UP000031641"/>
    </source>
</evidence>
<keyword evidence="3" id="KW-0238">DNA-binding</keyword>
<dbReference type="Pfam" id="PF01420">
    <property type="entry name" value="Methylase_S"/>
    <property type="match status" value="1"/>
</dbReference>
<keyword evidence="6" id="KW-1185">Reference proteome</keyword>
<dbReference type="GO" id="GO:0003677">
    <property type="term" value="F:DNA binding"/>
    <property type="evidence" value="ECO:0007669"/>
    <property type="project" value="UniProtKB-KW"/>
</dbReference>
<evidence type="ECO:0000256" key="1">
    <source>
        <dbReference type="ARBA" id="ARBA00010923"/>
    </source>
</evidence>
<accession>A0A077LAU9</accession>
<comment type="similarity">
    <text evidence="1">Belongs to the type-I restriction system S methylase family.</text>
</comment>
<dbReference type="InterPro" id="IPR052021">
    <property type="entry name" value="Type-I_RS_S_subunit"/>
</dbReference>
<dbReference type="InterPro" id="IPR044946">
    <property type="entry name" value="Restrct_endonuc_typeI_TRD_sf"/>
</dbReference>
<evidence type="ECO:0000259" key="4">
    <source>
        <dbReference type="Pfam" id="PF01420"/>
    </source>
</evidence>
<dbReference type="GO" id="GO:0009307">
    <property type="term" value="P:DNA restriction-modification system"/>
    <property type="evidence" value="ECO:0007669"/>
    <property type="project" value="UniProtKB-KW"/>
</dbReference>
<dbReference type="REBASE" id="92156">
    <property type="entry name" value="S.Mca360ORF24P"/>
</dbReference>
<dbReference type="EMBL" id="AP014631">
    <property type="protein sequence ID" value="BAP39329.1"/>
    <property type="molecule type" value="Genomic_DNA"/>
</dbReference>
<dbReference type="PANTHER" id="PTHR30408">
    <property type="entry name" value="TYPE-1 RESTRICTION ENZYME ECOKI SPECIFICITY PROTEIN"/>
    <property type="match status" value="1"/>
</dbReference>
<dbReference type="AlphaFoldDB" id="A0A077LAU9"/>
<dbReference type="PANTHER" id="PTHR30408:SF12">
    <property type="entry name" value="TYPE I RESTRICTION ENZYME MJAVIII SPECIFICITY SUBUNIT"/>
    <property type="match status" value="1"/>
</dbReference>
<evidence type="ECO:0000256" key="2">
    <source>
        <dbReference type="ARBA" id="ARBA00022747"/>
    </source>
</evidence>